<protein>
    <submittedName>
        <fullName evidence="1">Uncharacterized protein</fullName>
    </submittedName>
</protein>
<evidence type="ECO:0000313" key="2">
    <source>
        <dbReference type="Proteomes" id="UP000030108"/>
    </source>
</evidence>
<name>X8IXC2_9AGAM</name>
<comment type="caution">
    <text evidence="1">The sequence shown here is derived from an EMBL/GenBank/DDBJ whole genome shotgun (WGS) entry which is preliminary data.</text>
</comment>
<dbReference type="EMBL" id="JATN01000322">
    <property type="protein sequence ID" value="EUC54327.1"/>
    <property type="molecule type" value="Genomic_DNA"/>
</dbReference>
<sequence length="136" mass="14656">MNSSSLTNARLKSRCSNFGNGSFSLRVIACHSSCANSQVFVLSVFNAGMDVNNVRSSGPVSHRSSAGFWSPYWSMYPRRSKVSIGTGSSIELSCSIVIVSGLGFPSKTICLLVEVGNRVERCDLGEIVQSTVRRVL</sequence>
<dbReference type="Proteomes" id="UP000030108">
    <property type="component" value="Unassembled WGS sequence"/>
</dbReference>
<reference evidence="2" key="1">
    <citation type="journal article" date="2014" name="Genome Announc.">
        <title>Draft genome sequence of the plant-pathogenic soil fungus Rhizoctonia solani anastomosis group 3 strain Rhs1AP.</title>
        <authorList>
            <person name="Cubeta M.A."/>
            <person name="Thomas E."/>
            <person name="Dean R.A."/>
            <person name="Jabaji S."/>
            <person name="Neate S.M."/>
            <person name="Tavantzis S."/>
            <person name="Toda T."/>
            <person name="Vilgalys R."/>
            <person name="Bharathan N."/>
            <person name="Fedorova-Abrams N."/>
            <person name="Pakala S.B."/>
            <person name="Pakala S.M."/>
            <person name="Zafar N."/>
            <person name="Joardar V."/>
            <person name="Losada L."/>
            <person name="Nierman W.C."/>
        </authorList>
    </citation>
    <scope>NUCLEOTIDE SEQUENCE [LARGE SCALE GENOMIC DNA]</scope>
    <source>
        <strain evidence="2">AG-3</strain>
    </source>
</reference>
<dbReference type="AlphaFoldDB" id="X8IXC2"/>
<gene>
    <name evidence="1" type="ORF">RSOL_038010</name>
</gene>
<proteinExistence type="predicted"/>
<evidence type="ECO:0000313" key="1">
    <source>
        <dbReference type="EMBL" id="EUC54327.1"/>
    </source>
</evidence>
<organism evidence="1 2">
    <name type="scientific">Rhizoctonia solani AG-3 Rhs1AP</name>
    <dbReference type="NCBI Taxonomy" id="1086054"/>
    <lineage>
        <taxon>Eukaryota</taxon>
        <taxon>Fungi</taxon>
        <taxon>Dikarya</taxon>
        <taxon>Basidiomycota</taxon>
        <taxon>Agaricomycotina</taxon>
        <taxon>Agaricomycetes</taxon>
        <taxon>Cantharellales</taxon>
        <taxon>Ceratobasidiaceae</taxon>
        <taxon>Rhizoctonia</taxon>
    </lineage>
</organism>
<accession>X8IXC2</accession>